<organism evidence="3 4">
    <name type="scientific">Sparassis crispa</name>
    <dbReference type="NCBI Taxonomy" id="139825"/>
    <lineage>
        <taxon>Eukaryota</taxon>
        <taxon>Fungi</taxon>
        <taxon>Dikarya</taxon>
        <taxon>Basidiomycota</taxon>
        <taxon>Agaricomycotina</taxon>
        <taxon>Agaricomycetes</taxon>
        <taxon>Polyporales</taxon>
        <taxon>Sparassidaceae</taxon>
        <taxon>Sparassis</taxon>
    </lineage>
</organism>
<dbReference type="GeneID" id="38786478"/>
<dbReference type="PANTHER" id="PTHR48228">
    <property type="entry name" value="SUCCINYL-COA--D-CITRAMALATE COA-TRANSFERASE"/>
    <property type="match status" value="1"/>
</dbReference>
<dbReference type="GO" id="GO:0003824">
    <property type="term" value="F:catalytic activity"/>
    <property type="evidence" value="ECO:0007669"/>
    <property type="project" value="InterPro"/>
</dbReference>
<accession>A0A401H585</accession>
<dbReference type="PANTHER" id="PTHR48228:SF5">
    <property type="entry name" value="ALPHA-METHYLACYL-COA RACEMASE"/>
    <property type="match status" value="1"/>
</dbReference>
<evidence type="ECO:0000313" key="4">
    <source>
        <dbReference type="Proteomes" id="UP000287166"/>
    </source>
</evidence>
<dbReference type="Gene3D" id="3.40.50.10540">
    <property type="entry name" value="Crotonobetainyl-coa:carnitine coa-transferase, domain 1"/>
    <property type="match status" value="1"/>
</dbReference>
<name>A0A401H585_9APHY</name>
<dbReference type="AlphaFoldDB" id="A0A401H585"/>
<dbReference type="OrthoDB" id="16747at2759"/>
<dbReference type="InterPro" id="IPR050509">
    <property type="entry name" value="CoA-transferase_III"/>
</dbReference>
<sequence>MHPSILDVYGHINASRPHLDYSRLIAAMASTHVSAPPLAQFKVVEFAGIGPGPMVGMILADFGANVIRVDRPSLSTPDVFNRGKRCITLNAKVPSARDVLRRLIERADILIDPSRPGFMESVDLGPNVFLGDPITGKEGRNRRLIYARLAGFSRTGPHKNMAGHDLSYLALSGVLSLFPGEKKPTFPLNILGSFAGGSVVCALGILLALVERQQSGLGQVSGTRYISTFPILHSLYPTSARVFTGPRGTNMLDGGAPFYDTYTCADGLWMSVACVEPHFFRAFLDCFCAALPGFTLDGWRPTYETPEDHSSWPRLREFMDRGFKMHSRDYWTRVFHGTDACALPVLSVTEAAASVSGSTSSSAESMSPVPAPHPELARTPSVPINGITSADSFNMRGQHTDEVLSELGLTKEEKIQLLHDGALGKRTARL</sequence>
<dbReference type="InParanoid" id="A0A401H585"/>
<dbReference type="InterPro" id="IPR003673">
    <property type="entry name" value="CoA-Trfase_fam_III"/>
</dbReference>
<dbReference type="Gene3D" id="3.30.1540.10">
    <property type="entry name" value="formyl-coa transferase, domain 3"/>
    <property type="match status" value="1"/>
</dbReference>
<dbReference type="InterPro" id="IPR044855">
    <property type="entry name" value="CoA-Trfase_III_dom3_sf"/>
</dbReference>
<protein>
    <submittedName>
        <fullName evidence="3">Isopenicillin N epimerase component 2</fullName>
    </submittedName>
</protein>
<dbReference type="SUPFAM" id="SSF89796">
    <property type="entry name" value="CoA-transferase family III (CaiB/BaiF)"/>
    <property type="match status" value="1"/>
</dbReference>
<evidence type="ECO:0000313" key="3">
    <source>
        <dbReference type="EMBL" id="GBE89561.1"/>
    </source>
</evidence>
<evidence type="ECO:0000256" key="2">
    <source>
        <dbReference type="SAM" id="MobiDB-lite"/>
    </source>
</evidence>
<dbReference type="Proteomes" id="UP000287166">
    <property type="component" value="Unassembled WGS sequence"/>
</dbReference>
<proteinExistence type="inferred from homology"/>
<feature type="region of interest" description="Disordered" evidence="2">
    <location>
        <begin position="358"/>
        <end position="393"/>
    </location>
</feature>
<dbReference type="RefSeq" id="XP_027620474.1">
    <property type="nucleotide sequence ID" value="XM_027764673.1"/>
</dbReference>
<keyword evidence="4" id="KW-1185">Reference proteome</keyword>
<comment type="caution">
    <text evidence="3">The sequence shown here is derived from an EMBL/GenBank/DDBJ whole genome shotgun (WGS) entry which is preliminary data.</text>
</comment>
<dbReference type="EMBL" id="BFAD01000016">
    <property type="protein sequence ID" value="GBE89561.1"/>
    <property type="molecule type" value="Genomic_DNA"/>
</dbReference>
<comment type="similarity">
    <text evidence="1">Belongs to the CoA-transferase III family.</text>
</comment>
<dbReference type="Pfam" id="PF02515">
    <property type="entry name" value="CoA_transf_3"/>
    <property type="match status" value="1"/>
</dbReference>
<dbReference type="STRING" id="139825.A0A401H585"/>
<gene>
    <name evidence="3" type="ORF">SCP_1602230</name>
</gene>
<feature type="compositionally biased region" description="Low complexity" evidence="2">
    <location>
        <begin position="358"/>
        <end position="368"/>
    </location>
</feature>
<reference evidence="3 4" key="1">
    <citation type="journal article" date="2018" name="Sci. Rep.">
        <title>Genome sequence of the cauliflower mushroom Sparassis crispa (Hanabiratake) and its association with beneficial usage.</title>
        <authorList>
            <person name="Kiyama R."/>
            <person name="Furutani Y."/>
            <person name="Kawaguchi K."/>
            <person name="Nakanishi T."/>
        </authorList>
    </citation>
    <scope>NUCLEOTIDE SEQUENCE [LARGE SCALE GENOMIC DNA]</scope>
</reference>
<evidence type="ECO:0000256" key="1">
    <source>
        <dbReference type="ARBA" id="ARBA00008383"/>
    </source>
</evidence>
<dbReference type="InterPro" id="IPR023606">
    <property type="entry name" value="CoA-Trfase_III_dom_1_sf"/>
</dbReference>